<reference evidence="1 2" key="1">
    <citation type="journal article" date="2022" name="New Phytol.">
        <title>Ecological generalism drives hyperdiversity of secondary metabolite gene clusters in xylarialean endophytes.</title>
        <authorList>
            <person name="Franco M.E.E."/>
            <person name="Wisecaver J.H."/>
            <person name="Arnold A.E."/>
            <person name="Ju Y.M."/>
            <person name="Slot J.C."/>
            <person name="Ahrendt S."/>
            <person name="Moore L.P."/>
            <person name="Eastman K.E."/>
            <person name="Scott K."/>
            <person name="Konkel Z."/>
            <person name="Mondo S.J."/>
            <person name="Kuo A."/>
            <person name="Hayes R.D."/>
            <person name="Haridas S."/>
            <person name="Andreopoulos B."/>
            <person name="Riley R."/>
            <person name="LaButti K."/>
            <person name="Pangilinan J."/>
            <person name="Lipzen A."/>
            <person name="Amirebrahimi M."/>
            <person name="Yan J."/>
            <person name="Adam C."/>
            <person name="Keymanesh K."/>
            <person name="Ng V."/>
            <person name="Louie K."/>
            <person name="Northen T."/>
            <person name="Drula E."/>
            <person name="Henrissat B."/>
            <person name="Hsieh H.M."/>
            <person name="Youens-Clark K."/>
            <person name="Lutzoni F."/>
            <person name="Miadlikowska J."/>
            <person name="Eastwood D.C."/>
            <person name="Hamelin R.C."/>
            <person name="Grigoriev I.V."/>
            <person name="U'Ren J.M."/>
        </authorList>
    </citation>
    <scope>NUCLEOTIDE SEQUENCE [LARGE SCALE GENOMIC DNA]</scope>
    <source>
        <strain evidence="1 2">ER1909</strain>
    </source>
</reference>
<accession>A0ACC0D1B2</accession>
<dbReference type="EMBL" id="MU394315">
    <property type="protein sequence ID" value="KAI6086471.1"/>
    <property type="molecule type" value="Genomic_DNA"/>
</dbReference>
<protein>
    <submittedName>
        <fullName evidence="1">Kinase-like domain-containing protein</fullName>
    </submittedName>
</protein>
<gene>
    <name evidence="1" type="ORF">F4821DRAFT_278538</name>
</gene>
<sequence>MVGSWSPLPSDTSELDADAEELRNFFGNDNRFAYIKAIEAGGFGTAHRLQYTETINGAVYRIDFLVKLAHQRLDAEEAMVKERNYLRILQGGMHFVKMLEIPNNPLQTNTFEGDWLILEWLPNGTLDEFIMKARRDFKLSQLPNRVLWRFFLCFIRASCGMAWPINRHDGMEEIEFPKPGVRPSGFLHGDLHPGNVMLGDFQPDGDHIITPAIKLIDFGGGLPGLDDRPNDPATENLKDIAVLMLQLITMDWRITEGNTPVSIFHLGREIKTFANPILPPTPWDPSPYPWVDPWLVTLIALCLATEPQNVPSLPELTLYGQQAVRERTAAFYDDPDESNIAIYNLMRTILYDAPTD</sequence>
<comment type="caution">
    <text evidence="1">The sequence shown here is derived from an EMBL/GenBank/DDBJ whole genome shotgun (WGS) entry which is preliminary data.</text>
</comment>
<proteinExistence type="predicted"/>
<keyword evidence="2" id="KW-1185">Reference proteome</keyword>
<evidence type="ECO:0000313" key="1">
    <source>
        <dbReference type="EMBL" id="KAI6086471.1"/>
    </source>
</evidence>
<organism evidence="1 2">
    <name type="scientific">Hypoxylon rubiginosum</name>
    <dbReference type="NCBI Taxonomy" id="110542"/>
    <lineage>
        <taxon>Eukaryota</taxon>
        <taxon>Fungi</taxon>
        <taxon>Dikarya</taxon>
        <taxon>Ascomycota</taxon>
        <taxon>Pezizomycotina</taxon>
        <taxon>Sordariomycetes</taxon>
        <taxon>Xylariomycetidae</taxon>
        <taxon>Xylariales</taxon>
        <taxon>Hypoxylaceae</taxon>
        <taxon>Hypoxylon</taxon>
    </lineage>
</organism>
<name>A0ACC0D1B2_9PEZI</name>
<dbReference type="Proteomes" id="UP001497680">
    <property type="component" value="Unassembled WGS sequence"/>
</dbReference>
<evidence type="ECO:0000313" key="2">
    <source>
        <dbReference type="Proteomes" id="UP001497680"/>
    </source>
</evidence>